<dbReference type="EMBL" id="CZQC01000056">
    <property type="protein sequence ID" value="CUS41844.1"/>
    <property type="molecule type" value="Genomic_DNA"/>
</dbReference>
<dbReference type="Pfam" id="PF13505">
    <property type="entry name" value="OMP_b-brl"/>
    <property type="match status" value="1"/>
</dbReference>
<reference evidence="3" key="1">
    <citation type="submission" date="2015-10" db="EMBL/GenBank/DDBJ databases">
        <authorList>
            <person name="Gilbert D.G."/>
        </authorList>
    </citation>
    <scope>NUCLEOTIDE SEQUENCE</scope>
</reference>
<sequence>MKKTLALVTALATSSIVMAEEQTSSDLANNLYIGGTLSHNMVDSAFGDGSLDAPGYGLFLGYKLNDDMPDIDTSIEIGYSQTDEFFDGRNNEINGIWVAAVGEKRLPEISPKVSVLARLGLDFGDDDGILMGAGMGFHPSDRVALRGEYLNKDSSSVIQLSAVINF</sequence>
<dbReference type="Gene3D" id="2.40.160.20">
    <property type="match status" value="1"/>
</dbReference>
<evidence type="ECO:0000256" key="1">
    <source>
        <dbReference type="ARBA" id="ARBA00022729"/>
    </source>
</evidence>
<feature type="domain" description="Outer membrane protein beta-barrel" evidence="2">
    <location>
        <begin position="10"/>
        <end position="151"/>
    </location>
</feature>
<gene>
    <name evidence="3" type="ORF">MGWOODY_Tha1066</name>
</gene>
<dbReference type="InterPro" id="IPR027385">
    <property type="entry name" value="Beta-barrel_OMP"/>
</dbReference>
<name>A0A160TF55_9ZZZZ</name>
<organism evidence="3">
    <name type="scientific">hydrothermal vent metagenome</name>
    <dbReference type="NCBI Taxonomy" id="652676"/>
    <lineage>
        <taxon>unclassified sequences</taxon>
        <taxon>metagenomes</taxon>
        <taxon>ecological metagenomes</taxon>
    </lineage>
</organism>
<dbReference type="AlphaFoldDB" id="A0A160TF55"/>
<protein>
    <recommendedName>
        <fullName evidence="2">Outer membrane protein beta-barrel domain-containing protein</fullName>
    </recommendedName>
</protein>
<evidence type="ECO:0000259" key="2">
    <source>
        <dbReference type="Pfam" id="PF13505"/>
    </source>
</evidence>
<dbReference type="SUPFAM" id="SSF56925">
    <property type="entry name" value="OMPA-like"/>
    <property type="match status" value="1"/>
</dbReference>
<keyword evidence="1" id="KW-0732">Signal</keyword>
<evidence type="ECO:0000313" key="3">
    <source>
        <dbReference type="EMBL" id="CUS41844.1"/>
    </source>
</evidence>
<accession>A0A160TF55</accession>
<dbReference type="InterPro" id="IPR011250">
    <property type="entry name" value="OMP/PagP_B-barrel"/>
</dbReference>
<proteinExistence type="predicted"/>